<evidence type="ECO:0000256" key="1">
    <source>
        <dbReference type="SAM" id="MobiDB-lite"/>
    </source>
</evidence>
<protein>
    <submittedName>
        <fullName evidence="2">Uncharacterized protein</fullName>
    </submittedName>
</protein>
<feature type="compositionally biased region" description="Polar residues" evidence="1">
    <location>
        <begin position="84"/>
        <end position="103"/>
    </location>
</feature>
<dbReference type="AlphaFoldDB" id="A0A0K2U948"/>
<sequence>MLCAISNLYAVPFQDSSIASRRNSRPRLDEQSGESTMRDVFQEVVNYFLDFETPSHDDLSTSSLTPSVPPNTPAVHTLPEDSQHFSYPSSNNEDRSNQSTVVPANNRRKRRRTSSVKSPANKNGFEGDDEMSDPQDEHDKLFLRLGVLSEVRKSQEMISDWSLIGVELRQIANSFEKTHPRRGRNEFKIFGLLNDIIPGSLLPSSFWSAVCSYVLWKMIHRS</sequence>
<evidence type="ECO:0000313" key="2">
    <source>
        <dbReference type="EMBL" id="CDW34754.1"/>
    </source>
</evidence>
<proteinExistence type="predicted"/>
<name>A0A0K2U948_LEPSM</name>
<reference evidence="2" key="1">
    <citation type="submission" date="2014-05" db="EMBL/GenBank/DDBJ databases">
        <authorList>
            <person name="Chronopoulou M."/>
        </authorList>
    </citation>
    <scope>NUCLEOTIDE SEQUENCE</scope>
    <source>
        <tissue evidence="2">Whole organism</tissue>
    </source>
</reference>
<dbReference type="EMBL" id="HACA01017393">
    <property type="protein sequence ID" value="CDW34754.1"/>
    <property type="molecule type" value="Transcribed_RNA"/>
</dbReference>
<accession>A0A0K2U948</accession>
<organism evidence="2">
    <name type="scientific">Lepeophtheirus salmonis</name>
    <name type="common">Salmon louse</name>
    <name type="synonym">Caligus salmonis</name>
    <dbReference type="NCBI Taxonomy" id="72036"/>
    <lineage>
        <taxon>Eukaryota</taxon>
        <taxon>Metazoa</taxon>
        <taxon>Ecdysozoa</taxon>
        <taxon>Arthropoda</taxon>
        <taxon>Crustacea</taxon>
        <taxon>Multicrustacea</taxon>
        <taxon>Hexanauplia</taxon>
        <taxon>Copepoda</taxon>
        <taxon>Siphonostomatoida</taxon>
        <taxon>Caligidae</taxon>
        <taxon>Lepeophtheirus</taxon>
    </lineage>
</organism>
<feature type="region of interest" description="Disordered" evidence="1">
    <location>
        <begin position="56"/>
        <end position="135"/>
    </location>
</feature>